<evidence type="ECO:0000313" key="4">
    <source>
        <dbReference type="EMBL" id="ADH99835.1"/>
    </source>
</evidence>
<dbReference type="AlphaFoldDB" id="D6XW81"/>
<proteinExistence type="inferred from homology"/>
<dbReference type="Proteomes" id="UP000000271">
    <property type="component" value="Chromosome"/>
</dbReference>
<dbReference type="HOGENOM" id="CLU_025908_4_2_9"/>
<dbReference type="Gene3D" id="1.10.3210.10">
    <property type="entry name" value="Hypothetical protein af1432"/>
    <property type="match status" value="1"/>
</dbReference>
<dbReference type="InterPro" id="IPR043129">
    <property type="entry name" value="ATPase_NBD"/>
</dbReference>
<evidence type="ECO:0000259" key="3">
    <source>
        <dbReference type="Pfam" id="PF21447"/>
    </source>
</evidence>
<dbReference type="SUPFAM" id="SSF53067">
    <property type="entry name" value="Actin-like ATPase domain"/>
    <property type="match status" value="2"/>
</dbReference>
<dbReference type="Gene3D" id="3.30.420.150">
    <property type="entry name" value="Exopolyphosphatase. Domain 2"/>
    <property type="match status" value="1"/>
</dbReference>
<gene>
    <name evidence="4" type="ordered locus">Bsel_2332</name>
</gene>
<dbReference type="SUPFAM" id="SSF109604">
    <property type="entry name" value="HD-domain/PDEase-like"/>
    <property type="match status" value="1"/>
</dbReference>
<organism evidence="4 5">
    <name type="scientific">Bacillus selenitireducens (strain ATCC 700615 / DSM 15326 / MLS10)</name>
    <dbReference type="NCBI Taxonomy" id="439292"/>
    <lineage>
        <taxon>Bacteria</taxon>
        <taxon>Bacillati</taxon>
        <taxon>Bacillota</taxon>
        <taxon>Bacilli</taxon>
        <taxon>Bacillales</taxon>
        <taxon>Bacillaceae</taxon>
        <taxon>Salisediminibacterium</taxon>
    </lineage>
</organism>
<comment type="similarity">
    <text evidence="1">Belongs to the GppA/Ppx family.</text>
</comment>
<dbReference type="InterPro" id="IPR003695">
    <property type="entry name" value="Ppx_GppA_N"/>
</dbReference>
<evidence type="ECO:0000313" key="5">
    <source>
        <dbReference type="Proteomes" id="UP000000271"/>
    </source>
</evidence>
<feature type="domain" description="Ppx/GppA phosphatase C-terminal" evidence="3">
    <location>
        <begin position="318"/>
        <end position="471"/>
    </location>
</feature>
<sequence length="517" mass="58993">MDKQCFGIIDMGSNSIRFVVYEVNEDACFKEIQNLKVAARLSSYIDADGSMTEEGIVLIIDTMKQFEKAADVHTLTDTRAVATAAVRNAVNQEEIVRRINQNSRYTVEVLSDYQEAYYGYLAVTNSTMLTEGITIDIGGGSTEVTYFKDRELKQYHSFPFGAITLKKQFVEGDTPTEKEMKAIQSFIVHSYDSLSWLQEHQVPVIGIGGTARNLALVHQETTGYPLAGLHEYKMTYRDVKGVREDLWDMSNKKREKQDGLSKDRADIIVPAIVAIEELMAYAGKVDYIVSYRGLRDGIFYEYLLDNIAVTHFPNVIEESFYALRNQFHLDEKHHRDLSVLATYLIQELVKEGLIKELDDHERKLLRWAASVYYIGEQIHPEAKAQHSFYLLTNQAIDGLGHADRMAVAFIASFKSKSTLKQFASPYREWISKDDLKKYELMGSILKLCYALTISKQSLVTKIELDAIDQNQLRLLAMTTDTAFFEEFQANKYKKHLEKALDIQLIVEMKPEGGSEFE</sequence>
<dbReference type="KEGG" id="bse:Bsel_2332"/>
<evidence type="ECO:0000256" key="1">
    <source>
        <dbReference type="ARBA" id="ARBA00007125"/>
    </source>
</evidence>
<dbReference type="eggNOG" id="COG0248">
    <property type="taxonomic scope" value="Bacteria"/>
</dbReference>
<dbReference type="InterPro" id="IPR050273">
    <property type="entry name" value="GppA/Ppx_hydrolase"/>
</dbReference>
<dbReference type="EMBL" id="CP001791">
    <property type="protein sequence ID" value="ADH99835.1"/>
    <property type="molecule type" value="Genomic_DNA"/>
</dbReference>
<feature type="domain" description="Ppx/GppA phosphatase N-terminal" evidence="2">
    <location>
        <begin position="19"/>
        <end position="304"/>
    </location>
</feature>
<dbReference type="RefSeq" id="WP_013173257.1">
    <property type="nucleotide sequence ID" value="NC_014219.1"/>
</dbReference>
<accession>D6XW81</accession>
<evidence type="ECO:0000259" key="2">
    <source>
        <dbReference type="Pfam" id="PF02541"/>
    </source>
</evidence>
<dbReference type="Pfam" id="PF02541">
    <property type="entry name" value="Ppx-GppA"/>
    <property type="match status" value="1"/>
</dbReference>
<name>D6XW81_BACIE</name>
<dbReference type="InterPro" id="IPR048950">
    <property type="entry name" value="Ppx_GppA_C"/>
</dbReference>
<dbReference type="PANTHER" id="PTHR30005">
    <property type="entry name" value="EXOPOLYPHOSPHATASE"/>
    <property type="match status" value="1"/>
</dbReference>
<dbReference type="CDD" id="cd24052">
    <property type="entry name" value="ASKHA_NBD_HpPPX-GppA-like"/>
    <property type="match status" value="1"/>
</dbReference>
<dbReference type="Pfam" id="PF21447">
    <property type="entry name" value="Ppx-GppA_III"/>
    <property type="match status" value="1"/>
</dbReference>
<dbReference type="STRING" id="439292.Bsel_2332"/>
<dbReference type="PANTHER" id="PTHR30005:SF0">
    <property type="entry name" value="RETROGRADE REGULATION PROTEIN 2"/>
    <property type="match status" value="1"/>
</dbReference>
<dbReference type="Gene3D" id="3.30.420.40">
    <property type="match status" value="1"/>
</dbReference>
<keyword evidence="5" id="KW-1185">Reference proteome</keyword>
<protein>
    <submittedName>
        <fullName evidence="4">Ppx/GppA phosphatase</fullName>
    </submittedName>
</protein>
<reference evidence="4" key="1">
    <citation type="submission" date="2009-10" db="EMBL/GenBank/DDBJ databases">
        <title>Complete sequence of Bacillus selenitireducens MLS10.</title>
        <authorList>
            <consortium name="US DOE Joint Genome Institute"/>
            <person name="Lucas S."/>
            <person name="Copeland A."/>
            <person name="Lapidus A."/>
            <person name="Glavina del Rio T."/>
            <person name="Dalin E."/>
            <person name="Tice H."/>
            <person name="Bruce D."/>
            <person name="Goodwin L."/>
            <person name="Pitluck S."/>
            <person name="Sims D."/>
            <person name="Brettin T."/>
            <person name="Detter J.C."/>
            <person name="Han C."/>
            <person name="Larimer F."/>
            <person name="Land M."/>
            <person name="Hauser L."/>
            <person name="Kyrpides N."/>
            <person name="Ovchinnikova G."/>
            <person name="Stolz J."/>
        </authorList>
    </citation>
    <scope>NUCLEOTIDE SEQUENCE [LARGE SCALE GENOMIC DNA]</scope>
    <source>
        <strain evidence="4">MLS10</strain>
    </source>
</reference>
<dbReference type="GO" id="GO:0006357">
    <property type="term" value="P:regulation of transcription by RNA polymerase II"/>
    <property type="evidence" value="ECO:0007669"/>
    <property type="project" value="TreeGrafter"/>
</dbReference>